<dbReference type="PROSITE" id="PS50042">
    <property type="entry name" value="CNMP_BINDING_3"/>
    <property type="match status" value="1"/>
</dbReference>
<dbReference type="CDD" id="cd00038">
    <property type="entry name" value="CAP_ED"/>
    <property type="match status" value="1"/>
</dbReference>
<dbReference type="InterPro" id="IPR000595">
    <property type="entry name" value="cNMP-bd_dom"/>
</dbReference>
<accession>A0A1F7RVJ4</accession>
<reference evidence="2 3" key="1">
    <citation type="journal article" date="2016" name="Nat. Commun.">
        <title>Thousands of microbial genomes shed light on interconnected biogeochemical processes in an aquifer system.</title>
        <authorList>
            <person name="Anantharaman K."/>
            <person name="Brown C.T."/>
            <person name="Hug L.A."/>
            <person name="Sharon I."/>
            <person name="Castelle C.J."/>
            <person name="Probst A.J."/>
            <person name="Thomas B.C."/>
            <person name="Singh A."/>
            <person name="Wilkins M.J."/>
            <person name="Karaoz U."/>
            <person name="Brodie E.L."/>
            <person name="Williams K.H."/>
            <person name="Hubbard S.S."/>
            <person name="Banfield J.F."/>
        </authorList>
    </citation>
    <scope>NUCLEOTIDE SEQUENCE [LARGE SCALE GENOMIC DNA]</scope>
</reference>
<proteinExistence type="predicted"/>
<dbReference type="GO" id="GO:0003700">
    <property type="term" value="F:DNA-binding transcription factor activity"/>
    <property type="evidence" value="ECO:0007669"/>
    <property type="project" value="TreeGrafter"/>
</dbReference>
<feature type="domain" description="Cyclic nucleotide-binding" evidence="1">
    <location>
        <begin position="23"/>
        <end position="144"/>
    </location>
</feature>
<dbReference type="AlphaFoldDB" id="A0A1F7RVJ4"/>
<name>A0A1F7RVJ4_9BACT</name>
<dbReference type="Proteomes" id="UP000179266">
    <property type="component" value="Unassembled WGS sequence"/>
</dbReference>
<dbReference type="SUPFAM" id="SSF51206">
    <property type="entry name" value="cAMP-binding domain-like"/>
    <property type="match status" value="1"/>
</dbReference>
<comment type="caution">
    <text evidence="2">The sequence shown here is derived from an EMBL/GenBank/DDBJ whole genome shotgun (WGS) entry which is preliminary data.</text>
</comment>
<evidence type="ECO:0000313" key="3">
    <source>
        <dbReference type="Proteomes" id="UP000179266"/>
    </source>
</evidence>
<dbReference type="GO" id="GO:0005829">
    <property type="term" value="C:cytosol"/>
    <property type="evidence" value="ECO:0007669"/>
    <property type="project" value="TreeGrafter"/>
</dbReference>
<protein>
    <recommendedName>
        <fullName evidence="1">Cyclic nucleotide-binding domain-containing protein</fullName>
    </recommendedName>
</protein>
<evidence type="ECO:0000313" key="2">
    <source>
        <dbReference type="EMBL" id="OGL45420.1"/>
    </source>
</evidence>
<dbReference type="Pfam" id="PF00027">
    <property type="entry name" value="cNMP_binding"/>
    <property type="match status" value="1"/>
</dbReference>
<dbReference type="InterPro" id="IPR050397">
    <property type="entry name" value="Env_Response_Regulators"/>
</dbReference>
<dbReference type="Gene3D" id="2.60.120.10">
    <property type="entry name" value="Jelly Rolls"/>
    <property type="match status" value="1"/>
</dbReference>
<dbReference type="SMART" id="SM00100">
    <property type="entry name" value="cNMP"/>
    <property type="match status" value="1"/>
</dbReference>
<dbReference type="PANTHER" id="PTHR24567">
    <property type="entry name" value="CRP FAMILY TRANSCRIPTIONAL REGULATORY PROTEIN"/>
    <property type="match status" value="1"/>
</dbReference>
<evidence type="ECO:0000259" key="1">
    <source>
        <dbReference type="PROSITE" id="PS50042"/>
    </source>
</evidence>
<dbReference type="PANTHER" id="PTHR24567:SF74">
    <property type="entry name" value="HTH-TYPE TRANSCRIPTIONAL REGULATOR ARCR"/>
    <property type="match status" value="1"/>
</dbReference>
<sequence length="165" mass="18923">MFEINMERKVIMEKAQTLQIVSIFKGLNADQLEEIIHICKRITYTNGETIFEENSSEKKMYIVLEGEVIIKMWVPDESKEVVLSKIIKGQIFGELILFDDDPRSASAVASSDVTMLIIEKENFLNLIQTQPVLGITVLQNLLKVLTARLRHTDSKWRHSVFWGGI</sequence>
<dbReference type="InterPro" id="IPR014710">
    <property type="entry name" value="RmlC-like_jellyroll"/>
</dbReference>
<gene>
    <name evidence="2" type="ORF">A2161_12160</name>
</gene>
<dbReference type="EMBL" id="MGDD01000178">
    <property type="protein sequence ID" value="OGL45420.1"/>
    <property type="molecule type" value="Genomic_DNA"/>
</dbReference>
<dbReference type="InterPro" id="IPR018490">
    <property type="entry name" value="cNMP-bd_dom_sf"/>
</dbReference>
<organism evidence="2 3">
    <name type="scientific">Candidatus Schekmanbacteria bacterium RBG_13_48_7</name>
    <dbReference type="NCBI Taxonomy" id="1817878"/>
    <lineage>
        <taxon>Bacteria</taxon>
        <taxon>Candidatus Schekmaniibacteriota</taxon>
    </lineage>
</organism>